<dbReference type="Pfam" id="PF21992">
    <property type="entry name" value="DUF6927"/>
    <property type="match status" value="1"/>
</dbReference>
<evidence type="ECO:0000313" key="2">
    <source>
        <dbReference type="EMBL" id="AOQ23065.1"/>
    </source>
</evidence>
<dbReference type="Proteomes" id="UP000322283">
    <property type="component" value="Unassembled WGS sequence"/>
</dbReference>
<sequence length="195" mass="22976">MGWSFAHKEKGVSVKQFFEEEFGCTNKETGVYYKVLDCAATFTEAYLAVETGDASGPKEVFAVVCLLSYRPKDYFNFGYKDMSEDMGPYYYNCPERILKLLTPTENKLALEWREKCWERIRAKKARPKLREGMIIQFVEPLQFSNGVKENIFKLEDLRRLIVTDRWGFRYRIRRKSLEKPFKVLDDFPAAERKLA</sequence>
<dbReference type="EMBL" id="CP017019">
    <property type="protein sequence ID" value="AOQ23065.1"/>
    <property type="molecule type" value="Genomic_DNA"/>
</dbReference>
<protein>
    <recommendedName>
        <fullName evidence="1">DUF6927 domain-containing protein</fullName>
    </recommendedName>
</protein>
<proteinExistence type="predicted"/>
<organism evidence="2 4">
    <name type="scientific">Neomoorella thermoacetica</name>
    <name type="common">Clostridium thermoaceticum</name>
    <dbReference type="NCBI Taxonomy" id="1525"/>
    <lineage>
        <taxon>Bacteria</taxon>
        <taxon>Bacillati</taxon>
        <taxon>Bacillota</taxon>
        <taxon>Clostridia</taxon>
        <taxon>Neomoorellales</taxon>
        <taxon>Neomoorellaceae</taxon>
        <taxon>Neomoorella</taxon>
    </lineage>
</organism>
<dbReference type="AlphaFoldDB" id="A0AAC9HFW7"/>
<dbReference type="InterPro" id="IPR053845">
    <property type="entry name" value="DUF6927"/>
</dbReference>
<accession>A0AAC9HFW7</accession>
<reference evidence="3 5" key="2">
    <citation type="submission" date="2019-05" db="EMBL/GenBank/DDBJ databases">
        <title>Genome sequence of Moorella thermoacetica ATCC 33924.</title>
        <authorList>
            <person name="Poehlein A."/>
            <person name="Bengelsdorf F.R."/>
            <person name="Duerre P."/>
            <person name="Daniel R."/>
        </authorList>
    </citation>
    <scope>NUCLEOTIDE SEQUENCE [LARGE SCALE GENOMIC DNA]</scope>
    <source>
        <strain evidence="3 5">ATCC 33924</strain>
    </source>
</reference>
<evidence type="ECO:0000313" key="5">
    <source>
        <dbReference type="Proteomes" id="UP000322283"/>
    </source>
</evidence>
<evidence type="ECO:0000259" key="1">
    <source>
        <dbReference type="Pfam" id="PF21992"/>
    </source>
</evidence>
<name>A0AAC9HFW7_NEOTH</name>
<dbReference type="Proteomes" id="UP000094598">
    <property type="component" value="Chromosome"/>
</dbReference>
<evidence type="ECO:0000313" key="4">
    <source>
        <dbReference type="Proteomes" id="UP000094598"/>
    </source>
</evidence>
<keyword evidence="5" id="KW-1185">Reference proteome</keyword>
<gene>
    <name evidence="2" type="ORF">Maut_00602</name>
    <name evidence="3" type="ORF">MTAT_26320</name>
</gene>
<reference evidence="2 4" key="1">
    <citation type="submission" date="2016-08" db="EMBL/GenBank/DDBJ databases">
        <title>Moorella thermoacetica DSM 103132.</title>
        <authorList>
            <person name="Jendresen C.B."/>
            <person name="Redl S.M."/>
            <person name="Jensen T.O."/>
            <person name="Nielsen A.T."/>
        </authorList>
    </citation>
    <scope>NUCLEOTIDE SEQUENCE [LARGE SCALE GENOMIC DNA]</scope>
    <source>
        <strain evidence="2 4">DSM 103132</strain>
    </source>
</reference>
<dbReference type="EMBL" id="VCDX01000013">
    <property type="protein sequence ID" value="TYL08968.1"/>
    <property type="molecule type" value="Genomic_DNA"/>
</dbReference>
<dbReference type="RefSeq" id="WP_069588265.1">
    <property type="nucleotide sequence ID" value="NZ_CP017019.1"/>
</dbReference>
<feature type="domain" description="DUF6927" evidence="1">
    <location>
        <begin position="103"/>
        <end position="174"/>
    </location>
</feature>
<evidence type="ECO:0000313" key="3">
    <source>
        <dbReference type="EMBL" id="TYL08968.1"/>
    </source>
</evidence>